<proteinExistence type="predicted"/>
<evidence type="ECO:0000313" key="1">
    <source>
        <dbReference type="EMBL" id="GBL76018.1"/>
    </source>
</evidence>
<gene>
    <name evidence="1" type="ORF">AVEN_234331_1</name>
</gene>
<dbReference type="Proteomes" id="UP000499080">
    <property type="component" value="Unassembled WGS sequence"/>
</dbReference>
<evidence type="ECO:0000313" key="2">
    <source>
        <dbReference type="Proteomes" id="UP000499080"/>
    </source>
</evidence>
<keyword evidence="2" id="KW-1185">Reference proteome</keyword>
<name>A0A4Y2A8D4_ARAVE</name>
<sequence>MAPQPALISPYFRIRPARERLTQDVGLKMRQAYIHCGSWVESSFELGTLRSRSRDLTELSFQLGTLLSRSRDLTELSFQLGTLLSRSRDLTTSQPQPLQYMRVNRDQI</sequence>
<organism evidence="1 2">
    <name type="scientific">Araneus ventricosus</name>
    <name type="common">Orbweaver spider</name>
    <name type="synonym">Epeira ventricosa</name>
    <dbReference type="NCBI Taxonomy" id="182803"/>
    <lineage>
        <taxon>Eukaryota</taxon>
        <taxon>Metazoa</taxon>
        <taxon>Ecdysozoa</taxon>
        <taxon>Arthropoda</taxon>
        <taxon>Chelicerata</taxon>
        <taxon>Arachnida</taxon>
        <taxon>Araneae</taxon>
        <taxon>Araneomorphae</taxon>
        <taxon>Entelegynae</taxon>
        <taxon>Araneoidea</taxon>
        <taxon>Araneidae</taxon>
        <taxon>Araneus</taxon>
    </lineage>
</organism>
<reference evidence="1 2" key="1">
    <citation type="journal article" date="2019" name="Sci. Rep.">
        <title>Orb-weaving spider Araneus ventricosus genome elucidates the spidroin gene catalogue.</title>
        <authorList>
            <person name="Kono N."/>
            <person name="Nakamura H."/>
            <person name="Ohtoshi R."/>
            <person name="Moran D.A.P."/>
            <person name="Shinohara A."/>
            <person name="Yoshida Y."/>
            <person name="Fujiwara M."/>
            <person name="Mori M."/>
            <person name="Tomita M."/>
            <person name="Arakawa K."/>
        </authorList>
    </citation>
    <scope>NUCLEOTIDE SEQUENCE [LARGE SCALE GENOMIC DNA]</scope>
</reference>
<accession>A0A4Y2A8D4</accession>
<protein>
    <submittedName>
        <fullName evidence="1">Uncharacterized protein</fullName>
    </submittedName>
</protein>
<dbReference type="AlphaFoldDB" id="A0A4Y2A8D4"/>
<comment type="caution">
    <text evidence="1">The sequence shown here is derived from an EMBL/GenBank/DDBJ whole genome shotgun (WGS) entry which is preliminary data.</text>
</comment>
<dbReference type="EMBL" id="BGPR01000009">
    <property type="protein sequence ID" value="GBL76018.1"/>
    <property type="molecule type" value="Genomic_DNA"/>
</dbReference>